<dbReference type="InterPro" id="IPR021109">
    <property type="entry name" value="Peptidase_aspartic_dom_sf"/>
</dbReference>
<keyword evidence="2" id="KW-1185">Reference proteome</keyword>
<evidence type="ECO:0000313" key="1">
    <source>
        <dbReference type="EMBL" id="MEQ2210486.1"/>
    </source>
</evidence>
<dbReference type="Proteomes" id="UP001434883">
    <property type="component" value="Unassembled WGS sequence"/>
</dbReference>
<reference evidence="1 2" key="1">
    <citation type="submission" date="2021-06" db="EMBL/GenBank/DDBJ databases">
        <authorList>
            <person name="Palmer J.M."/>
        </authorList>
    </citation>
    <scope>NUCLEOTIDE SEQUENCE [LARGE SCALE GENOMIC DNA]</scope>
    <source>
        <strain evidence="1 2">XC_2019</strain>
        <tissue evidence="1">Muscle</tissue>
    </source>
</reference>
<evidence type="ECO:0000313" key="2">
    <source>
        <dbReference type="Proteomes" id="UP001434883"/>
    </source>
</evidence>
<sequence length="114" mass="12419">MNIPPSNKMSSLMKQTLVVFTPLHTMVGKQKLLHTLVASPDTTVILLGRDILIALGATILCSMDGLVVTFPDETKLHAADGPGSHQYLLWPEEEEPYVDIYQGFIEPETPSSAG</sequence>
<accession>A0ABV0RS33</accession>
<dbReference type="EMBL" id="JAHRIN010053373">
    <property type="protein sequence ID" value="MEQ2210486.1"/>
    <property type="molecule type" value="Genomic_DNA"/>
</dbReference>
<organism evidence="1 2">
    <name type="scientific">Xenoophorus captivus</name>
    <dbReference type="NCBI Taxonomy" id="1517983"/>
    <lineage>
        <taxon>Eukaryota</taxon>
        <taxon>Metazoa</taxon>
        <taxon>Chordata</taxon>
        <taxon>Craniata</taxon>
        <taxon>Vertebrata</taxon>
        <taxon>Euteleostomi</taxon>
        <taxon>Actinopterygii</taxon>
        <taxon>Neopterygii</taxon>
        <taxon>Teleostei</taxon>
        <taxon>Neoteleostei</taxon>
        <taxon>Acanthomorphata</taxon>
        <taxon>Ovalentaria</taxon>
        <taxon>Atherinomorphae</taxon>
        <taxon>Cyprinodontiformes</taxon>
        <taxon>Goodeidae</taxon>
        <taxon>Xenoophorus</taxon>
    </lineage>
</organism>
<dbReference type="Gene3D" id="2.40.70.10">
    <property type="entry name" value="Acid Proteases"/>
    <property type="match status" value="1"/>
</dbReference>
<comment type="caution">
    <text evidence="1">The sequence shown here is derived from an EMBL/GenBank/DDBJ whole genome shotgun (WGS) entry which is preliminary data.</text>
</comment>
<name>A0ABV0RS33_9TELE</name>
<protein>
    <submittedName>
        <fullName evidence="1">Uncharacterized protein</fullName>
    </submittedName>
</protein>
<proteinExistence type="predicted"/>
<gene>
    <name evidence="1" type="ORF">XENOCAPTIV_014263</name>
</gene>